<accession>A0A210QF71</accession>
<keyword evidence="5" id="KW-1185">Reference proteome</keyword>
<comment type="caution">
    <text evidence="1">Lacks conserved residue(s) required for the propagation of feature annotation.</text>
</comment>
<name>A0A210QF71_MIZYE</name>
<organism evidence="4 5">
    <name type="scientific">Mizuhopecten yessoensis</name>
    <name type="common">Japanese scallop</name>
    <name type="synonym">Patinopecten yessoensis</name>
    <dbReference type="NCBI Taxonomy" id="6573"/>
    <lineage>
        <taxon>Eukaryota</taxon>
        <taxon>Metazoa</taxon>
        <taxon>Spiralia</taxon>
        <taxon>Lophotrochozoa</taxon>
        <taxon>Mollusca</taxon>
        <taxon>Bivalvia</taxon>
        <taxon>Autobranchia</taxon>
        <taxon>Pteriomorphia</taxon>
        <taxon>Pectinida</taxon>
        <taxon>Pectinoidea</taxon>
        <taxon>Pectinidae</taxon>
        <taxon>Mizuhopecten</taxon>
    </lineage>
</organism>
<feature type="chain" id="PRO_5012916666" description="ShKT domain-containing protein" evidence="2">
    <location>
        <begin position="21"/>
        <end position="221"/>
    </location>
</feature>
<evidence type="ECO:0000313" key="5">
    <source>
        <dbReference type="Proteomes" id="UP000242188"/>
    </source>
</evidence>
<evidence type="ECO:0000259" key="3">
    <source>
        <dbReference type="PROSITE" id="PS51670"/>
    </source>
</evidence>
<feature type="signal peptide" evidence="2">
    <location>
        <begin position="1"/>
        <end position="20"/>
    </location>
</feature>
<keyword evidence="2" id="KW-0732">Signal</keyword>
<dbReference type="OrthoDB" id="10011572at2759"/>
<evidence type="ECO:0000256" key="2">
    <source>
        <dbReference type="SAM" id="SignalP"/>
    </source>
</evidence>
<proteinExistence type="predicted"/>
<dbReference type="EMBL" id="NEDP02003918">
    <property type="protein sequence ID" value="OWF47384.1"/>
    <property type="molecule type" value="Genomic_DNA"/>
</dbReference>
<protein>
    <recommendedName>
        <fullName evidence="3">ShKT domain-containing protein</fullName>
    </recommendedName>
</protein>
<dbReference type="PROSITE" id="PS51670">
    <property type="entry name" value="SHKT"/>
    <property type="match status" value="1"/>
</dbReference>
<evidence type="ECO:0000256" key="1">
    <source>
        <dbReference type="PROSITE-ProRule" id="PRU01005"/>
    </source>
</evidence>
<gene>
    <name evidence="4" type="ORF">KP79_PYT08168</name>
</gene>
<dbReference type="AlphaFoldDB" id="A0A210QF71"/>
<dbReference type="InterPro" id="IPR003582">
    <property type="entry name" value="ShKT_dom"/>
</dbReference>
<dbReference type="Proteomes" id="UP000242188">
    <property type="component" value="Unassembled WGS sequence"/>
</dbReference>
<evidence type="ECO:0000313" key="4">
    <source>
        <dbReference type="EMBL" id="OWF47384.1"/>
    </source>
</evidence>
<reference evidence="4 5" key="1">
    <citation type="journal article" date="2017" name="Nat. Ecol. Evol.">
        <title>Scallop genome provides insights into evolution of bilaterian karyotype and development.</title>
        <authorList>
            <person name="Wang S."/>
            <person name="Zhang J."/>
            <person name="Jiao W."/>
            <person name="Li J."/>
            <person name="Xun X."/>
            <person name="Sun Y."/>
            <person name="Guo X."/>
            <person name="Huan P."/>
            <person name="Dong B."/>
            <person name="Zhang L."/>
            <person name="Hu X."/>
            <person name="Sun X."/>
            <person name="Wang J."/>
            <person name="Zhao C."/>
            <person name="Wang Y."/>
            <person name="Wang D."/>
            <person name="Huang X."/>
            <person name="Wang R."/>
            <person name="Lv J."/>
            <person name="Li Y."/>
            <person name="Zhang Z."/>
            <person name="Liu B."/>
            <person name="Lu W."/>
            <person name="Hui Y."/>
            <person name="Liang J."/>
            <person name="Zhou Z."/>
            <person name="Hou R."/>
            <person name="Li X."/>
            <person name="Liu Y."/>
            <person name="Li H."/>
            <person name="Ning X."/>
            <person name="Lin Y."/>
            <person name="Zhao L."/>
            <person name="Xing Q."/>
            <person name="Dou J."/>
            <person name="Li Y."/>
            <person name="Mao J."/>
            <person name="Guo H."/>
            <person name="Dou H."/>
            <person name="Li T."/>
            <person name="Mu C."/>
            <person name="Jiang W."/>
            <person name="Fu Q."/>
            <person name="Fu X."/>
            <person name="Miao Y."/>
            <person name="Liu J."/>
            <person name="Yu Q."/>
            <person name="Li R."/>
            <person name="Liao H."/>
            <person name="Li X."/>
            <person name="Kong Y."/>
            <person name="Jiang Z."/>
            <person name="Chourrout D."/>
            <person name="Li R."/>
            <person name="Bao Z."/>
        </authorList>
    </citation>
    <scope>NUCLEOTIDE SEQUENCE [LARGE SCALE GENOMIC DNA]</scope>
    <source>
        <strain evidence="4 5">PY_sf001</strain>
    </source>
</reference>
<sequence>MSLLCFAVLILVIFVCHVYSHESRGLHKILASATGRIVRKAGTSSERAAAAGGASAASAAVSAALMAVNPVAGAASVFLAPLVDGVVQLEKQFMSYLSENMLGNHPFHTVLGRGVRIHATGTTISIQDVASGITVVGTGATVDEAMSMATQKYVTTLLEMGFISKDDLHLAPILTTTEVPCGDNYPKSYCEDQKQQGFCSPRSAYATFMSDNCYATCRGGC</sequence>
<comment type="caution">
    <text evidence="4">The sequence shown here is derived from an EMBL/GenBank/DDBJ whole genome shotgun (WGS) entry which is preliminary data.</text>
</comment>
<feature type="domain" description="ShKT" evidence="3">
    <location>
        <begin position="181"/>
        <end position="221"/>
    </location>
</feature>